<accession>A0A837DC88</accession>
<name>A0A837DC88_9PSEU</name>
<dbReference type="EMBL" id="JRZE01000006">
    <property type="protein sequence ID" value="KHF43416.1"/>
    <property type="molecule type" value="Genomic_DNA"/>
</dbReference>
<keyword evidence="1" id="KW-0472">Membrane</keyword>
<dbReference type="Proteomes" id="UP000030848">
    <property type="component" value="Unassembled WGS sequence"/>
</dbReference>
<dbReference type="AlphaFoldDB" id="A0A837DC88"/>
<organism evidence="2 3">
    <name type="scientific">Saccharomonospora viridis</name>
    <dbReference type="NCBI Taxonomy" id="1852"/>
    <lineage>
        <taxon>Bacteria</taxon>
        <taxon>Bacillati</taxon>
        <taxon>Actinomycetota</taxon>
        <taxon>Actinomycetes</taxon>
        <taxon>Pseudonocardiales</taxon>
        <taxon>Pseudonocardiaceae</taxon>
        <taxon>Saccharomonospora</taxon>
    </lineage>
</organism>
<reference evidence="2 3" key="1">
    <citation type="submission" date="2014-10" db="EMBL/GenBank/DDBJ databases">
        <title>Genome sequence of Micropolyspora internatus JCM3315.</title>
        <authorList>
            <person name="Shin S.-K."/>
            <person name="Yi H."/>
        </authorList>
    </citation>
    <scope>NUCLEOTIDE SEQUENCE [LARGE SCALE GENOMIC DNA]</scope>
    <source>
        <strain evidence="2 3">JCM 3315</strain>
    </source>
</reference>
<gene>
    <name evidence="2" type="ORF">MINT15_36180</name>
</gene>
<keyword evidence="1" id="KW-1133">Transmembrane helix</keyword>
<dbReference type="RefSeq" id="WP_169308147.1">
    <property type="nucleotide sequence ID" value="NZ_CALJZO010000019.1"/>
</dbReference>
<evidence type="ECO:0000313" key="2">
    <source>
        <dbReference type="EMBL" id="KHF43416.1"/>
    </source>
</evidence>
<proteinExistence type="predicted"/>
<sequence>MAKPSPLQVRNLVMAFLAIVVVVWNVFSDGPVMLTVIFGVCGVLALGSAAINGRE</sequence>
<evidence type="ECO:0000313" key="3">
    <source>
        <dbReference type="Proteomes" id="UP000030848"/>
    </source>
</evidence>
<feature type="transmembrane region" description="Helical" evidence="1">
    <location>
        <begin position="33"/>
        <end position="51"/>
    </location>
</feature>
<evidence type="ECO:0000256" key="1">
    <source>
        <dbReference type="SAM" id="Phobius"/>
    </source>
</evidence>
<feature type="transmembrane region" description="Helical" evidence="1">
    <location>
        <begin position="12"/>
        <end position="27"/>
    </location>
</feature>
<protein>
    <submittedName>
        <fullName evidence="2">Uncharacterized protein</fullName>
    </submittedName>
</protein>
<comment type="caution">
    <text evidence="2">The sequence shown here is derived from an EMBL/GenBank/DDBJ whole genome shotgun (WGS) entry which is preliminary data.</text>
</comment>
<keyword evidence="1" id="KW-0812">Transmembrane</keyword>